<evidence type="ECO:0000313" key="7">
    <source>
        <dbReference type="EMBL" id="GCB29688.1"/>
    </source>
</evidence>
<name>A0A401LDT6_9FIRM</name>
<dbReference type="OrthoDB" id="9775950at2"/>
<feature type="transmembrane region" description="Helical" evidence="6">
    <location>
        <begin position="445"/>
        <end position="467"/>
    </location>
</feature>
<gene>
    <name evidence="7" type="ORF">KGMB03357_13490</name>
</gene>
<evidence type="ECO:0000256" key="3">
    <source>
        <dbReference type="ARBA" id="ARBA00022692"/>
    </source>
</evidence>
<keyword evidence="8" id="KW-1185">Reference proteome</keyword>
<feature type="transmembrane region" description="Helical" evidence="6">
    <location>
        <begin position="473"/>
        <end position="495"/>
    </location>
</feature>
<feature type="transmembrane region" description="Helical" evidence="6">
    <location>
        <begin position="390"/>
        <end position="408"/>
    </location>
</feature>
<feature type="transmembrane region" description="Helical" evidence="6">
    <location>
        <begin position="126"/>
        <end position="147"/>
    </location>
</feature>
<feature type="transmembrane region" description="Helical" evidence="6">
    <location>
        <begin position="180"/>
        <end position="204"/>
    </location>
</feature>
<dbReference type="AlphaFoldDB" id="A0A401LDT6"/>
<feature type="transmembrane region" description="Helical" evidence="6">
    <location>
        <begin position="414"/>
        <end position="433"/>
    </location>
</feature>
<comment type="subcellular location">
    <subcellularLocation>
        <location evidence="1">Cell membrane</location>
        <topology evidence="1">Multi-pass membrane protein</topology>
    </subcellularLocation>
</comment>
<dbReference type="Proteomes" id="UP000287361">
    <property type="component" value="Unassembled WGS sequence"/>
</dbReference>
<dbReference type="RefSeq" id="WP_016408374.1">
    <property type="nucleotide sequence ID" value="NZ_DAVZTY010000007.1"/>
</dbReference>
<sequence>MSRKNIITGTLILTCANLITKCMGFFYRVFMSNAIGAEGMGLYQLILPLYMLAWSITSAGFTTTISHLAAQEYIRGQNGNIGRIVKQAVCLSLCASAAVSCVLFFGADSIALSMLRDRRAAFSLRLLALAVPFMAASSCFRGFFLGIQETLVPAFSQVLEQTVRILTIYFLAGIFVPRGLSYACGAAVCGILFGELLSCGFTVWNYFHYKRKHKFIRKPTLSSPAVLAMILSTALPLSASRIAGSLLSTVENLLIPRQLQLHGQNTVQALSTYGELTGMAMPLVLLPSACLMAASVSLVPEISEACAVKQDTRISKTVSATFLFTSVIGFGAAALFAVFPHEICYIVYDRAALGQVLFPLAFLCPLLYAQTTLHGLLNGLGEQLFLFRNNILSSCISIAVIWFCMPAYGVAAFLGGWFLSLLFSVSCSLHRLWKRTAVLPSCRSCFFKPLLAGAAAGLITKYCIRIFAPSKLLFLGSLCGMGVLYLLFLFLLGCLDKRMLSLLLGKKTGGR</sequence>
<dbReference type="CDD" id="cd13124">
    <property type="entry name" value="MATE_SpoVB_like"/>
    <property type="match status" value="1"/>
</dbReference>
<feature type="transmembrane region" description="Helical" evidence="6">
    <location>
        <begin position="351"/>
        <end position="369"/>
    </location>
</feature>
<evidence type="ECO:0000256" key="2">
    <source>
        <dbReference type="ARBA" id="ARBA00022475"/>
    </source>
</evidence>
<comment type="caution">
    <text evidence="7">The sequence shown here is derived from an EMBL/GenBank/DDBJ whole genome shotgun (WGS) entry which is preliminary data.</text>
</comment>
<evidence type="ECO:0000256" key="6">
    <source>
        <dbReference type="SAM" id="Phobius"/>
    </source>
</evidence>
<dbReference type="InterPro" id="IPR024923">
    <property type="entry name" value="PG_synth_SpoVB"/>
</dbReference>
<dbReference type="PANTHER" id="PTHR30250">
    <property type="entry name" value="PST FAMILY PREDICTED COLANIC ACID TRANSPORTER"/>
    <property type="match status" value="1"/>
</dbReference>
<dbReference type="GO" id="GO:0005886">
    <property type="term" value="C:plasma membrane"/>
    <property type="evidence" value="ECO:0007669"/>
    <property type="project" value="UniProtKB-SubCell"/>
</dbReference>
<dbReference type="EMBL" id="BHVZ01000002">
    <property type="protein sequence ID" value="GCB29688.1"/>
    <property type="molecule type" value="Genomic_DNA"/>
</dbReference>
<reference evidence="7 8" key="1">
    <citation type="submission" date="2018-10" db="EMBL/GenBank/DDBJ databases">
        <title>Draft Genome Sequence of Anaerotignum sp. KCTC 15736.</title>
        <authorList>
            <person name="Choi S.H."/>
            <person name="Kim J.S."/>
            <person name="Kang S.W."/>
            <person name="Lee J.S."/>
            <person name="Park S.H."/>
        </authorList>
    </citation>
    <scope>NUCLEOTIDE SEQUENCE [LARGE SCALE GENOMIC DNA]</scope>
    <source>
        <strain evidence="7 8">KCTC 15736</strain>
    </source>
</reference>
<dbReference type="InterPro" id="IPR050833">
    <property type="entry name" value="Poly_Biosynth_Transport"/>
</dbReference>
<evidence type="ECO:0000256" key="1">
    <source>
        <dbReference type="ARBA" id="ARBA00004651"/>
    </source>
</evidence>
<feature type="transmembrane region" description="Helical" evidence="6">
    <location>
        <begin position="42"/>
        <end position="64"/>
    </location>
</feature>
<feature type="transmembrane region" description="Helical" evidence="6">
    <location>
        <begin position="279"/>
        <end position="299"/>
    </location>
</feature>
<dbReference type="InterPro" id="IPR002797">
    <property type="entry name" value="Polysacc_synth"/>
</dbReference>
<keyword evidence="4 6" id="KW-1133">Transmembrane helix</keyword>
<feature type="transmembrane region" description="Helical" evidence="6">
    <location>
        <begin position="84"/>
        <end position="105"/>
    </location>
</feature>
<evidence type="ECO:0000256" key="4">
    <source>
        <dbReference type="ARBA" id="ARBA00022989"/>
    </source>
</evidence>
<accession>A0A401LDT6</accession>
<keyword evidence="2" id="KW-1003">Cell membrane</keyword>
<proteinExistence type="predicted"/>
<feature type="transmembrane region" description="Helical" evidence="6">
    <location>
        <begin position="320"/>
        <end position="339"/>
    </location>
</feature>
<dbReference type="PIRSF" id="PIRSF038958">
    <property type="entry name" value="PG_synth_SpoVB"/>
    <property type="match status" value="1"/>
</dbReference>
<dbReference type="PANTHER" id="PTHR30250:SF24">
    <property type="entry name" value="STAGE V SPORULATION PROTEIN B"/>
    <property type="match status" value="1"/>
</dbReference>
<keyword evidence="5 6" id="KW-0472">Membrane</keyword>
<dbReference type="GeneID" id="86194346"/>
<feature type="transmembrane region" description="Helical" evidence="6">
    <location>
        <begin position="6"/>
        <end position="30"/>
    </location>
</feature>
<keyword evidence="3 6" id="KW-0812">Transmembrane</keyword>
<dbReference type="Pfam" id="PF01943">
    <property type="entry name" value="Polysacc_synt"/>
    <property type="match status" value="1"/>
</dbReference>
<evidence type="ECO:0000256" key="5">
    <source>
        <dbReference type="ARBA" id="ARBA00023136"/>
    </source>
</evidence>
<evidence type="ECO:0000313" key="8">
    <source>
        <dbReference type="Proteomes" id="UP000287361"/>
    </source>
</evidence>
<protein>
    <submittedName>
        <fullName evidence="7">Polysaccharide biosynthesis protein</fullName>
    </submittedName>
</protein>
<feature type="transmembrane region" description="Helical" evidence="6">
    <location>
        <begin position="225"/>
        <end position="244"/>
    </location>
</feature>
<organism evidence="7 8">
    <name type="scientific">Anaerotignum faecicola</name>
    <dbReference type="NCBI Taxonomy" id="2358141"/>
    <lineage>
        <taxon>Bacteria</taxon>
        <taxon>Bacillati</taxon>
        <taxon>Bacillota</taxon>
        <taxon>Clostridia</taxon>
        <taxon>Lachnospirales</taxon>
        <taxon>Anaerotignaceae</taxon>
        <taxon>Anaerotignum</taxon>
    </lineage>
</organism>